<evidence type="ECO:0000313" key="7">
    <source>
        <dbReference type="Proteomes" id="UP000002499"/>
    </source>
</evidence>
<evidence type="ECO:0000313" key="6">
    <source>
        <dbReference type="EMBL" id="EFY92128.1"/>
    </source>
</evidence>
<dbReference type="KEGG" id="maw:19246040"/>
<protein>
    <submittedName>
        <fullName evidence="6">Plastidic glucose transporter 4</fullName>
    </submittedName>
</protein>
<evidence type="ECO:0000256" key="3">
    <source>
        <dbReference type="ARBA" id="ARBA00022692"/>
    </source>
</evidence>
<dbReference type="InterPro" id="IPR050814">
    <property type="entry name" value="Myo-inositol_Transporter"/>
</dbReference>
<dbReference type="PANTHER" id="PTHR48020">
    <property type="entry name" value="PROTON MYO-INOSITOL COTRANSPORTER"/>
    <property type="match status" value="1"/>
</dbReference>
<keyword evidence="3" id="KW-0812">Transmembrane</keyword>
<dbReference type="EMBL" id="GL698477">
    <property type="protein sequence ID" value="EFY92128.1"/>
    <property type="molecule type" value="Genomic_DNA"/>
</dbReference>
<dbReference type="InParanoid" id="E9DVT1"/>
<name>E9DVT1_METAQ</name>
<dbReference type="AlphaFoldDB" id="E9DVT1"/>
<gene>
    <name evidence="6" type="ORF">MAC_01729</name>
</gene>
<dbReference type="GeneID" id="19246040"/>
<evidence type="ECO:0000256" key="4">
    <source>
        <dbReference type="ARBA" id="ARBA00022989"/>
    </source>
</evidence>
<evidence type="ECO:0000256" key="1">
    <source>
        <dbReference type="ARBA" id="ARBA00004370"/>
    </source>
</evidence>
<dbReference type="OrthoDB" id="5290825at2759"/>
<dbReference type="GO" id="GO:0016020">
    <property type="term" value="C:membrane"/>
    <property type="evidence" value="ECO:0007669"/>
    <property type="project" value="UniProtKB-SubCell"/>
</dbReference>
<dbReference type="InterPro" id="IPR005828">
    <property type="entry name" value="MFS_sugar_transport-like"/>
</dbReference>
<dbReference type="Pfam" id="PF00083">
    <property type="entry name" value="Sugar_tr"/>
    <property type="match status" value="1"/>
</dbReference>
<keyword evidence="6" id="KW-0762">Sugar transport</keyword>
<sequence>MPVTIALKLSWRPCRGLDQLDIRHSGHLHHRYFWPPQPPAHYFSSNGIVSPVYRALAFPRSRSVSLCHDGFVPDLFMAVYSPGEGPVPFTYSAEAFPLHIRDIDMSSSTAITWGFNFITSFSWPSLREAHGNTGAFCWYAAWNFLGWVFAYFFLPETRNLMLEELDSVFSMKNREHGGYCLRKLPWYSNKHFLGRDVAPFPPLYQFAKHQSLPNDKTESVTHYKVAPSNPAPI</sequence>
<keyword evidence="5" id="KW-0472">Membrane</keyword>
<dbReference type="InterPro" id="IPR036259">
    <property type="entry name" value="MFS_trans_sf"/>
</dbReference>
<keyword evidence="2" id="KW-0813">Transport</keyword>
<keyword evidence="4" id="KW-1133">Transmembrane helix</keyword>
<comment type="subcellular location">
    <subcellularLocation>
        <location evidence="1">Membrane</location>
    </subcellularLocation>
</comment>
<dbReference type="HOGENOM" id="CLU_1190150_0_0_1"/>
<organism evidence="7">
    <name type="scientific">Metarhizium acridum (strain CQMa 102)</name>
    <dbReference type="NCBI Taxonomy" id="655827"/>
    <lineage>
        <taxon>Eukaryota</taxon>
        <taxon>Fungi</taxon>
        <taxon>Dikarya</taxon>
        <taxon>Ascomycota</taxon>
        <taxon>Pezizomycotina</taxon>
        <taxon>Sordariomycetes</taxon>
        <taxon>Hypocreomycetidae</taxon>
        <taxon>Hypocreales</taxon>
        <taxon>Clavicipitaceae</taxon>
        <taxon>Metarhizium</taxon>
    </lineage>
</organism>
<dbReference type="eggNOG" id="KOG0254">
    <property type="taxonomic scope" value="Eukaryota"/>
</dbReference>
<dbReference type="SUPFAM" id="SSF103473">
    <property type="entry name" value="MFS general substrate transporter"/>
    <property type="match status" value="1"/>
</dbReference>
<proteinExistence type="predicted"/>
<evidence type="ECO:0000256" key="5">
    <source>
        <dbReference type="ARBA" id="ARBA00023136"/>
    </source>
</evidence>
<dbReference type="Proteomes" id="UP000002499">
    <property type="component" value="Unassembled WGS sequence"/>
</dbReference>
<keyword evidence="7" id="KW-1185">Reference proteome</keyword>
<reference evidence="6 7" key="1">
    <citation type="journal article" date="2011" name="PLoS Genet.">
        <title>Genome sequencing and comparative transcriptomics of the model entomopathogenic fungi Metarhizium anisopliae and M. acridum.</title>
        <authorList>
            <person name="Gao Q."/>
            <person name="Jin K."/>
            <person name="Ying S.H."/>
            <person name="Zhang Y."/>
            <person name="Xiao G."/>
            <person name="Shang Y."/>
            <person name="Duan Z."/>
            <person name="Hu X."/>
            <person name="Xie X.Q."/>
            <person name="Zhou G."/>
            <person name="Peng G."/>
            <person name="Luo Z."/>
            <person name="Huang W."/>
            <person name="Wang B."/>
            <person name="Fang W."/>
            <person name="Wang S."/>
            <person name="Zhong Y."/>
            <person name="Ma L.J."/>
            <person name="St Leger R.J."/>
            <person name="Zhao G.P."/>
            <person name="Pei Y."/>
            <person name="Feng M.G."/>
            <person name="Xia Y."/>
            <person name="Wang C."/>
        </authorList>
    </citation>
    <scope>NUCLEOTIDE SEQUENCE [LARGE SCALE GENOMIC DNA]</scope>
    <source>
        <strain evidence="6 7">CQMa 102</strain>
    </source>
</reference>
<dbReference type="PANTHER" id="PTHR48020:SF26">
    <property type="entry name" value="MYO-INOSITOL TRANSPORTER, PUTATIVE (AFU_ORTHOLOGUE AFUA_4G01560)-RELATED"/>
    <property type="match status" value="1"/>
</dbReference>
<evidence type="ECO:0000256" key="2">
    <source>
        <dbReference type="ARBA" id="ARBA00022448"/>
    </source>
</evidence>
<dbReference type="Gene3D" id="1.20.1250.20">
    <property type="entry name" value="MFS general substrate transporter like domains"/>
    <property type="match status" value="1"/>
</dbReference>
<accession>E9DVT1</accession>
<dbReference type="GO" id="GO:0022857">
    <property type="term" value="F:transmembrane transporter activity"/>
    <property type="evidence" value="ECO:0007669"/>
    <property type="project" value="InterPro"/>
</dbReference>